<proteinExistence type="predicted"/>
<dbReference type="EMBL" id="BPLR01019441">
    <property type="protein sequence ID" value="GIX67885.1"/>
    <property type="molecule type" value="Genomic_DNA"/>
</dbReference>
<comment type="caution">
    <text evidence="1">The sequence shown here is derived from an EMBL/GenBank/DDBJ whole genome shotgun (WGS) entry which is preliminary data.</text>
</comment>
<gene>
    <name evidence="1" type="ORF">CEXT_374851</name>
</gene>
<sequence>MDSVQHRASKIIIGAVSSTNNNKAEQKCGLPPLENRRNFATLPNIVLSNKMDHISTRIFNEWKGSTRLKRSSTLQLDKDIRIRINLEHSSLDFVQEPLFPRKPPSETKFSLNLLQLCSKKEDFNILKQKGIDTIDKFSQGNLAIAYTDGSSDKFLNKGGAGIFFLLLNGSKYHHKVNAGLS</sequence>
<evidence type="ECO:0000313" key="1">
    <source>
        <dbReference type="EMBL" id="GIX67885.1"/>
    </source>
</evidence>
<accession>A0AAV4M6L4</accession>
<keyword evidence="2" id="KW-1185">Reference proteome</keyword>
<dbReference type="Proteomes" id="UP001054945">
    <property type="component" value="Unassembled WGS sequence"/>
</dbReference>
<name>A0AAV4M6L4_CAEEX</name>
<reference evidence="1 2" key="1">
    <citation type="submission" date="2021-06" db="EMBL/GenBank/DDBJ databases">
        <title>Caerostris extrusa draft genome.</title>
        <authorList>
            <person name="Kono N."/>
            <person name="Arakawa K."/>
        </authorList>
    </citation>
    <scope>NUCLEOTIDE SEQUENCE [LARGE SCALE GENOMIC DNA]</scope>
</reference>
<dbReference type="AlphaFoldDB" id="A0AAV4M6L4"/>
<organism evidence="1 2">
    <name type="scientific">Caerostris extrusa</name>
    <name type="common">Bark spider</name>
    <name type="synonym">Caerostris bankana</name>
    <dbReference type="NCBI Taxonomy" id="172846"/>
    <lineage>
        <taxon>Eukaryota</taxon>
        <taxon>Metazoa</taxon>
        <taxon>Ecdysozoa</taxon>
        <taxon>Arthropoda</taxon>
        <taxon>Chelicerata</taxon>
        <taxon>Arachnida</taxon>
        <taxon>Araneae</taxon>
        <taxon>Araneomorphae</taxon>
        <taxon>Entelegynae</taxon>
        <taxon>Araneoidea</taxon>
        <taxon>Araneidae</taxon>
        <taxon>Caerostris</taxon>
    </lineage>
</organism>
<evidence type="ECO:0000313" key="2">
    <source>
        <dbReference type="Proteomes" id="UP001054945"/>
    </source>
</evidence>
<protein>
    <submittedName>
        <fullName evidence="1">RNase H domain-containing protein</fullName>
    </submittedName>
</protein>